<keyword evidence="3" id="KW-1185">Reference proteome</keyword>
<dbReference type="AlphaFoldDB" id="A0A177ASV6"/>
<keyword evidence="1" id="KW-0175">Coiled coil</keyword>
<accession>A0A177ASV6</accession>
<name>A0A177ASV6_9BILA</name>
<comment type="caution">
    <text evidence="2">The sequence shown here is derived from an EMBL/GenBank/DDBJ whole genome shotgun (WGS) entry which is preliminary data.</text>
</comment>
<evidence type="ECO:0000313" key="2">
    <source>
        <dbReference type="EMBL" id="OAF64324.1"/>
    </source>
</evidence>
<organism evidence="2 3">
    <name type="scientific">Intoshia linei</name>
    <dbReference type="NCBI Taxonomy" id="1819745"/>
    <lineage>
        <taxon>Eukaryota</taxon>
        <taxon>Metazoa</taxon>
        <taxon>Spiralia</taxon>
        <taxon>Lophotrochozoa</taxon>
        <taxon>Mesozoa</taxon>
        <taxon>Orthonectida</taxon>
        <taxon>Rhopaluridae</taxon>
        <taxon>Intoshia</taxon>
    </lineage>
</organism>
<dbReference type="EMBL" id="LWCA01001925">
    <property type="protein sequence ID" value="OAF64324.1"/>
    <property type="molecule type" value="Genomic_DNA"/>
</dbReference>
<feature type="non-terminal residue" evidence="2">
    <location>
        <position position="1"/>
    </location>
</feature>
<dbReference type="Proteomes" id="UP000078046">
    <property type="component" value="Unassembled WGS sequence"/>
</dbReference>
<feature type="non-terminal residue" evidence="2">
    <location>
        <position position="244"/>
    </location>
</feature>
<proteinExistence type="predicted"/>
<evidence type="ECO:0000313" key="3">
    <source>
        <dbReference type="Proteomes" id="UP000078046"/>
    </source>
</evidence>
<protein>
    <submittedName>
        <fullName evidence="2">Uncharacterized protein</fullName>
    </submittedName>
</protein>
<gene>
    <name evidence="2" type="ORF">A3Q56_07967</name>
</gene>
<reference evidence="2 3" key="1">
    <citation type="submission" date="2016-04" db="EMBL/GenBank/DDBJ databases">
        <title>The genome of Intoshia linei affirms orthonectids as highly simplified spiralians.</title>
        <authorList>
            <person name="Mikhailov K.V."/>
            <person name="Slusarev G.S."/>
            <person name="Nikitin M.A."/>
            <person name="Logacheva M.D."/>
            <person name="Penin A."/>
            <person name="Aleoshin V."/>
            <person name="Panchin Y.V."/>
        </authorList>
    </citation>
    <scope>NUCLEOTIDE SEQUENCE [LARGE SCALE GENOMIC DNA]</scope>
    <source>
        <strain evidence="2">Intl2013</strain>
        <tissue evidence="2">Whole animal</tissue>
    </source>
</reference>
<evidence type="ECO:0000256" key="1">
    <source>
        <dbReference type="SAM" id="Coils"/>
    </source>
</evidence>
<sequence length="244" mass="29144">VSQKNKHTLDVENTINKTLCKDVEKKDLHIELNQENIDKMINELDVMQTDLIAMKNEKFTLEEQLNEIFSPVKELFCYYDKCRIKSTNMLNFKQHIQCHRWGLNNQCLWDKCKCLVKFGCIRIFHRHLVLHISQDVSYCPFDNCRLLIKNYGLPTHLRTKHAIFEEGIIEIMRNTYSGKSDYVLNPETFNCGISYEPKRPKTIKQTKNMITSQDSREMEQYIYYDSDCFNFERFIKTWNNNLNS</sequence>
<feature type="coiled-coil region" evidence="1">
    <location>
        <begin position="30"/>
        <end position="57"/>
    </location>
</feature>